<name>A0A855X9L7_9BACT</name>
<feature type="transmembrane region" description="Helical" evidence="1">
    <location>
        <begin position="222"/>
        <end position="243"/>
    </location>
</feature>
<comment type="caution">
    <text evidence="2">The sequence shown here is derived from an EMBL/GenBank/DDBJ whole genome shotgun (WGS) entry which is preliminary data.</text>
</comment>
<feature type="transmembrane region" description="Helical" evidence="1">
    <location>
        <begin position="133"/>
        <end position="155"/>
    </location>
</feature>
<feature type="transmembrane region" description="Helical" evidence="1">
    <location>
        <begin position="78"/>
        <end position="101"/>
    </location>
</feature>
<accession>A0A855X9L7</accession>
<proteinExistence type="predicted"/>
<evidence type="ECO:0000256" key="1">
    <source>
        <dbReference type="SAM" id="Phobius"/>
    </source>
</evidence>
<keyword evidence="1" id="KW-0812">Transmembrane</keyword>
<feature type="transmembrane region" description="Helical" evidence="1">
    <location>
        <begin position="25"/>
        <end position="47"/>
    </location>
</feature>
<feature type="transmembrane region" description="Helical" evidence="1">
    <location>
        <begin position="312"/>
        <end position="334"/>
    </location>
</feature>
<evidence type="ECO:0000313" key="2">
    <source>
        <dbReference type="EMBL" id="PWB75296.1"/>
    </source>
</evidence>
<keyword evidence="1" id="KW-0472">Membrane</keyword>
<protein>
    <submittedName>
        <fullName evidence="2">Uncharacterized protein</fullName>
    </submittedName>
</protein>
<dbReference type="EMBL" id="PQAP01000011">
    <property type="protein sequence ID" value="PWB75296.1"/>
    <property type="molecule type" value="Genomic_DNA"/>
</dbReference>
<dbReference type="Proteomes" id="UP000250918">
    <property type="component" value="Unassembled WGS sequence"/>
</dbReference>
<feature type="transmembrane region" description="Helical" evidence="1">
    <location>
        <begin position="161"/>
        <end position="192"/>
    </location>
</feature>
<sequence>MEHPPTFAFPDVAWAPARALSAKQIGLMTLALLGGLVVYNIFSYLAFAVQGDSLSSVYSGYGFLSFSSSAFTGTISKLIFWLGAGLALYVVMLGLFAVAAINIEAVRGNRFFSAREAYRFTLSRAGQLARAEIAILLFVLFIVLLFFLLGLLVRIPFVGEWFFTLFFVIPNFVVALFTVFIIFVVILSILLLPAVAAAERRGETFAVILETFSTIIRLPLRWGLYTGFTLVAAKLCSFVYAYFCYRAVQFMTAATALGGGEKVPNLMKSALAILPVRSDFVYHITNIFPGIRFGFDIPAGSVWVEETVASHVMAAMLVIVFASVLGYALAILAAGQARAYVALKYIKDGYKVTDEESLFAAAAQPVSEPPEEVGQEQGPS</sequence>
<evidence type="ECO:0000313" key="3">
    <source>
        <dbReference type="Proteomes" id="UP000250918"/>
    </source>
</evidence>
<gene>
    <name evidence="2" type="ORF">C3F09_02745</name>
</gene>
<reference evidence="2 3" key="1">
    <citation type="journal article" date="2018" name="ISME J.">
        <title>A methanotrophic archaeon couples anaerobic oxidation of methane to Fe(III) reduction.</title>
        <authorList>
            <person name="Cai C."/>
            <person name="Leu A.O."/>
            <person name="Xie G.J."/>
            <person name="Guo J."/>
            <person name="Feng Y."/>
            <person name="Zhao J.X."/>
            <person name="Tyson G.W."/>
            <person name="Yuan Z."/>
            <person name="Hu S."/>
        </authorList>
    </citation>
    <scope>NUCLEOTIDE SEQUENCE [LARGE SCALE GENOMIC DNA]</scope>
    <source>
        <strain evidence="2">FeB_12</strain>
    </source>
</reference>
<keyword evidence="1" id="KW-1133">Transmembrane helix</keyword>
<dbReference type="AlphaFoldDB" id="A0A855X9L7"/>
<organism evidence="2 3">
    <name type="scientific">candidate division GN15 bacterium</name>
    <dbReference type="NCBI Taxonomy" id="2072418"/>
    <lineage>
        <taxon>Bacteria</taxon>
        <taxon>candidate division GN15</taxon>
    </lineage>
</organism>